<accession>A0A9K3PQZ5</accession>
<comment type="caution">
    <text evidence="1">The sequence shown here is derived from an EMBL/GenBank/DDBJ whole genome shotgun (WGS) entry which is preliminary data.</text>
</comment>
<gene>
    <name evidence="1" type="ORF">IV203_003385</name>
</gene>
<reference evidence="1" key="2">
    <citation type="submission" date="2021-04" db="EMBL/GenBank/DDBJ databases">
        <authorList>
            <person name="Podell S."/>
        </authorList>
    </citation>
    <scope>NUCLEOTIDE SEQUENCE</scope>
    <source>
        <strain evidence="1">Hildebrandi</strain>
    </source>
</reference>
<proteinExistence type="predicted"/>
<keyword evidence="2" id="KW-1185">Reference proteome</keyword>
<reference evidence="1" key="1">
    <citation type="journal article" date="2021" name="Sci. Rep.">
        <title>Diploid genomic architecture of Nitzschia inconspicua, an elite biomass production diatom.</title>
        <authorList>
            <person name="Oliver A."/>
            <person name="Podell S."/>
            <person name="Pinowska A."/>
            <person name="Traller J.C."/>
            <person name="Smith S.R."/>
            <person name="McClure R."/>
            <person name="Beliaev A."/>
            <person name="Bohutskyi P."/>
            <person name="Hill E.A."/>
            <person name="Rabines A."/>
            <person name="Zheng H."/>
            <person name="Allen L.Z."/>
            <person name="Kuo A."/>
            <person name="Grigoriev I.V."/>
            <person name="Allen A.E."/>
            <person name="Hazlebeck D."/>
            <person name="Allen E.E."/>
        </authorList>
    </citation>
    <scope>NUCLEOTIDE SEQUENCE</scope>
    <source>
        <strain evidence="1">Hildebrandi</strain>
    </source>
</reference>
<sequence length="106" mass="11659">MILPCFFSTDGLTTWAPAFRDDGWVTNAPKCEWASIANNQYTNGTYTSLILDYVGVSGLLPDELPLLTELERLSVQGSDDEAIHVISGTLPESIGMLKIIQTLRLK</sequence>
<organism evidence="1 2">
    <name type="scientific">Nitzschia inconspicua</name>
    <dbReference type="NCBI Taxonomy" id="303405"/>
    <lineage>
        <taxon>Eukaryota</taxon>
        <taxon>Sar</taxon>
        <taxon>Stramenopiles</taxon>
        <taxon>Ochrophyta</taxon>
        <taxon>Bacillariophyta</taxon>
        <taxon>Bacillariophyceae</taxon>
        <taxon>Bacillariophycidae</taxon>
        <taxon>Bacillariales</taxon>
        <taxon>Bacillariaceae</taxon>
        <taxon>Nitzschia</taxon>
    </lineage>
</organism>
<name>A0A9K3PQZ5_9STRA</name>
<dbReference type="AlphaFoldDB" id="A0A9K3PQZ5"/>
<evidence type="ECO:0000313" key="2">
    <source>
        <dbReference type="Proteomes" id="UP000693970"/>
    </source>
</evidence>
<dbReference type="Proteomes" id="UP000693970">
    <property type="component" value="Unassembled WGS sequence"/>
</dbReference>
<evidence type="ECO:0000313" key="1">
    <source>
        <dbReference type="EMBL" id="KAG7354029.1"/>
    </source>
</evidence>
<protein>
    <submittedName>
        <fullName evidence="1">Uncharacterized protein</fullName>
    </submittedName>
</protein>
<dbReference type="EMBL" id="JAGRRH010000016">
    <property type="protein sequence ID" value="KAG7354029.1"/>
    <property type="molecule type" value="Genomic_DNA"/>
</dbReference>